<protein>
    <submittedName>
        <fullName evidence="2">Uncharacterized protein</fullName>
    </submittedName>
</protein>
<gene>
    <name evidence="2" type="ORF">AVEN_199780_1</name>
</gene>
<dbReference type="AlphaFoldDB" id="A0A4Y2GCT5"/>
<proteinExistence type="predicted"/>
<comment type="caution">
    <text evidence="2">The sequence shown here is derived from an EMBL/GenBank/DDBJ whole genome shotgun (WGS) entry which is preliminary data.</text>
</comment>
<organism evidence="2 3">
    <name type="scientific">Araneus ventricosus</name>
    <name type="common">Orbweaver spider</name>
    <name type="synonym">Epeira ventricosa</name>
    <dbReference type="NCBI Taxonomy" id="182803"/>
    <lineage>
        <taxon>Eukaryota</taxon>
        <taxon>Metazoa</taxon>
        <taxon>Ecdysozoa</taxon>
        <taxon>Arthropoda</taxon>
        <taxon>Chelicerata</taxon>
        <taxon>Arachnida</taxon>
        <taxon>Araneae</taxon>
        <taxon>Araneomorphae</taxon>
        <taxon>Entelegynae</taxon>
        <taxon>Araneoidea</taxon>
        <taxon>Araneidae</taxon>
        <taxon>Araneus</taxon>
    </lineage>
</organism>
<evidence type="ECO:0000313" key="2">
    <source>
        <dbReference type="EMBL" id="GBM51017.1"/>
    </source>
</evidence>
<evidence type="ECO:0000313" key="3">
    <source>
        <dbReference type="Proteomes" id="UP000499080"/>
    </source>
</evidence>
<dbReference type="EMBL" id="BGPR01001318">
    <property type="protein sequence ID" value="GBM51017.1"/>
    <property type="molecule type" value="Genomic_DNA"/>
</dbReference>
<name>A0A4Y2GCT5_ARAVE</name>
<dbReference type="Proteomes" id="UP000499080">
    <property type="component" value="Unassembled WGS sequence"/>
</dbReference>
<sequence length="97" mass="10955">MLKRKTRKSTEIDNQGIDEDDLPLFNLIKKIPGCENTDVTVVEKWLNSDEQLEFTDAAIVEIINVTIVQDDSEEENPTDSTLLMSRSKELTAPESAM</sequence>
<reference evidence="2 3" key="1">
    <citation type="journal article" date="2019" name="Sci. Rep.">
        <title>Orb-weaving spider Araneus ventricosus genome elucidates the spidroin gene catalogue.</title>
        <authorList>
            <person name="Kono N."/>
            <person name="Nakamura H."/>
            <person name="Ohtoshi R."/>
            <person name="Moran D.A.P."/>
            <person name="Shinohara A."/>
            <person name="Yoshida Y."/>
            <person name="Fujiwara M."/>
            <person name="Mori M."/>
            <person name="Tomita M."/>
            <person name="Arakawa K."/>
        </authorList>
    </citation>
    <scope>NUCLEOTIDE SEQUENCE [LARGE SCALE GENOMIC DNA]</scope>
</reference>
<feature type="region of interest" description="Disordered" evidence="1">
    <location>
        <begin position="70"/>
        <end position="97"/>
    </location>
</feature>
<accession>A0A4Y2GCT5</accession>
<evidence type="ECO:0000256" key="1">
    <source>
        <dbReference type="SAM" id="MobiDB-lite"/>
    </source>
</evidence>
<keyword evidence="3" id="KW-1185">Reference proteome</keyword>